<dbReference type="Gene3D" id="3.20.20.100">
    <property type="entry name" value="NADP-dependent oxidoreductase domain"/>
    <property type="match status" value="1"/>
</dbReference>
<gene>
    <name evidence="2" type="ORF">ACFQ3T_33685</name>
</gene>
<dbReference type="Proteomes" id="UP001597168">
    <property type="component" value="Unassembled WGS sequence"/>
</dbReference>
<dbReference type="InterPro" id="IPR023210">
    <property type="entry name" value="NADP_OxRdtase_dom"/>
</dbReference>
<organism evidence="2 3">
    <name type="scientific">Saccharothrix hoggarensis</name>
    <dbReference type="NCBI Taxonomy" id="913853"/>
    <lineage>
        <taxon>Bacteria</taxon>
        <taxon>Bacillati</taxon>
        <taxon>Actinomycetota</taxon>
        <taxon>Actinomycetes</taxon>
        <taxon>Pseudonocardiales</taxon>
        <taxon>Pseudonocardiaceae</taxon>
        <taxon>Saccharothrix</taxon>
    </lineage>
</organism>
<dbReference type="Pfam" id="PF00248">
    <property type="entry name" value="Aldo_ket_red"/>
    <property type="match status" value="1"/>
</dbReference>
<dbReference type="PANTHER" id="PTHR42686">
    <property type="entry name" value="GH17980P-RELATED"/>
    <property type="match status" value="1"/>
</dbReference>
<sequence length="308" mass="32821">MIPLSRLGFGGGPIGNLYTEVSDSDALGALEAAWDAGIRYFDTAPHYGLGLSERRIGEFLAGRPRDSFVVSTKVGRVLEPCSAGGDDRANGFAVPATHVRRWDFGADGVRRSLESSLERLGLDRVDVVYVHDPDDHGDRAVAEAVPALAALRDEGVVGAVGVGMNQWELPARFVRETDVDVVLLAGRYTVLEQSGAGLLDLCAERGVSVVAAGVFNSGLLARPEVGDTYDYRAAPVQLVERARRIAGVCARHGVTLPRAAVAFPFRHPAVVSVLLGMRTADEVRANAEAASAPVPDVVWDDLREEGLL</sequence>
<protein>
    <submittedName>
        <fullName evidence="2">Aldo/keto reductase</fullName>
    </submittedName>
</protein>
<accession>A0ABW3R4Y0</accession>
<dbReference type="EMBL" id="JBHTLK010000325">
    <property type="protein sequence ID" value="MFD1152118.1"/>
    <property type="molecule type" value="Genomic_DNA"/>
</dbReference>
<evidence type="ECO:0000259" key="1">
    <source>
        <dbReference type="Pfam" id="PF00248"/>
    </source>
</evidence>
<evidence type="ECO:0000313" key="3">
    <source>
        <dbReference type="Proteomes" id="UP001597168"/>
    </source>
</evidence>
<reference evidence="3" key="1">
    <citation type="journal article" date="2019" name="Int. J. Syst. Evol. Microbiol.">
        <title>The Global Catalogue of Microorganisms (GCM) 10K type strain sequencing project: providing services to taxonomists for standard genome sequencing and annotation.</title>
        <authorList>
            <consortium name="The Broad Institute Genomics Platform"/>
            <consortium name="The Broad Institute Genome Sequencing Center for Infectious Disease"/>
            <person name="Wu L."/>
            <person name="Ma J."/>
        </authorList>
    </citation>
    <scope>NUCLEOTIDE SEQUENCE [LARGE SCALE GENOMIC DNA]</scope>
    <source>
        <strain evidence="3">CCUG 60214</strain>
    </source>
</reference>
<dbReference type="CDD" id="cd19162">
    <property type="entry name" value="AKR_FDH"/>
    <property type="match status" value="1"/>
</dbReference>
<proteinExistence type="predicted"/>
<keyword evidence="3" id="KW-1185">Reference proteome</keyword>
<comment type="caution">
    <text evidence="2">The sequence shown here is derived from an EMBL/GenBank/DDBJ whole genome shotgun (WGS) entry which is preliminary data.</text>
</comment>
<feature type="domain" description="NADP-dependent oxidoreductase" evidence="1">
    <location>
        <begin position="6"/>
        <end position="303"/>
    </location>
</feature>
<dbReference type="InterPro" id="IPR020471">
    <property type="entry name" value="AKR"/>
</dbReference>
<evidence type="ECO:0000313" key="2">
    <source>
        <dbReference type="EMBL" id="MFD1152118.1"/>
    </source>
</evidence>
<dbReference type="InterPro" id="IPR036812">
    <property type="entry name" value="NAD(P)_OxRdtase_dom_sf"/>
</dbReference>
<dbReference type="PANTHER" id="PTHR42686:SF1">
    <property type="entry name" value="GH17980P-RELATED"/>
    <property type="match status" value="1"/>
</dbReference>
<dbReference type="InterPro" id="IPR044477">
    <property type="entry name" value="FDH-like"/>
</dbReference>
<name>A0ABW3R4Y0_9PSEU</name>
<dbReference type="RefSeq" id="WP_380729726.1">
    <property type="nucleotide sequence ID" value="NZ_JBHTLK010000325.1"/>
</dbReference>
<dbReference type="SUPFAM" id="SSF51430">
    <property type="entry name" value="NAD(P)-linked oxidoreductase"/>
    <property type="match status" value="1"/>
</dbReference>